<name>A0AAD5T628_9FUNG</name>
<organism evidence="1 2">
    <name type="scientific">Physocladia obscura</name>
    <dbReference type="NCBI Taxonomy" id="109957"/>
    <lineage>
        <taxon>Eukaryota</taxon>
        <taxon>Fungi</taxon>
        <taxon>Fungi incertae sedis</taxon>
        <taxon>Chytridiomycota</taxon>
        <taxon>Chytridiomycota incertae sedis</taxon>
        <taxon>Chytridiomycetes</taxon>
        <taxon>Chytridiales</taxon>
        <taxon>Chytriomycetaceae</taxon>
        <taxon>Physocladia</taxon>
    </lineage>
</organism>
<dbReference type="InterPro" id="IPR010281">
    <property type="entry name" value="DUF885"/>
</dbReference>
<comment type="caution">
    <text evidence="1">The sequence shown here is derived from an EMBL/GenBank/DDBJ whole genome shotgun (WGS) entry which is preliminary data.</text>
</comment>
<reference evidence="1" key="1">
    <citation type="submission" date="2020-05" db="EMBL/GenBank/DDBJ databases">
        <title>Phylogenomic resolution of chytrid fungi.</title>
        <authorList>
            <person name="Stajich J.E."/>
            <person name="Amses K."/>
            <person name="Simmons R."/>
            <person name="Seto K."/>
            <person name="Myers J."/>
            <person name="Bonds A."/>
            <person name="Quandt C.A."/>
            <person name="Barry K."/>
            <person name="Liu P."/>
            <person name="Grigoriev I."/>
            <person name="Longcore J.E."/>
            <person name="James T.Y."/>
        </authorList>
    </citation>
    <scope>NUCLEOTIDE SEQUENCE</scope>
    <source>
        <strain evidence="1">JEL0513</strain>
    </source>
</reference>
<keyword evidence="2" id="KW-1185">Reference proteome</keyword>
<dbReference type="Pfam" id="PF05960">
    <property type="entry name" value="DUF885"/>
    <property type="match status" value="1"/>
</dbReference>
<dbReference type="AlphaFoldDB" id="A0AAD5T628"/>
<evidence type="ECO:0000313" key="2">
    <source>
        <dbReference type="Proteomes" id="UP001211907"/>
    </source>
</evidence>
<dbReference type="EMBL" id="JADGJH010000297">
    <property type="protein sequence ID" value="KAJ3131399.1"/>
    <property type="molecule type" value="Genomic_DNA"/>
</dbReference>
<proteinExistence type="predicted"/>
<evidence type="ECO:0000313" key="1">
    <source>
        <dbReference type="EMBL" id="KAJ3131399.1"/>
    </source>
</evidence>
<dbReference type="Proteomes" id="UP001211907">
    <property type="component" value="Unassembled WGS sequence"/>
</dbReference>
<evidence type="ECO:0008006" key="3">
    <source>
        <dbReference type="Google" id="ProtNLM"/>
    </source>
</evidence>
<gene>
    <name evidence="1" type="ORF">HK100_006393</name>
</gene>
<dbReference type="PANTHER" id="PTHR33361:SF2">
    <property type="entry name" value="DUF885 DOMAIN-CONTAINING PROTEIN"/>
    <property type="match status" value="1"/>
</dbReference>
<sequence length="610" mass="68520">MPATKTTTTTTTTIKTVDANGVTTKKTTTKTVTTAPVTVKTLLDRLVDLKFEEDPFNCAVFGVKRHEDKIFDLSKEALLANREKLIKLKADVDTFSEKAGSALSASEAADVAFLKESLGSSIEFIGIPGEEGYLFELMHSHMSSPFTSLELIFAQYQAKETKQDFENFRTRLQLLGPQFDNMIASFRSGIARKITLNKNGIDLLIQQFSASAGFDAPDLTEFARKSPLNVSAAAKAKEVTGDEDFLVPAIRDYIIPGYAKVATFLKDEYLQHARVNPGLYGLPNYEKEYAKYILNNTNVAYTADQVHEIGLAEVARIEALMESAKTACGYEGTLSQFRKDINDKEKFPQLFYEDPNDAIPEYAAICAAAKVKMVDYFDRFPKFDCNVLPVPEYLEKQQPLAFYIPGTPTKGGVFMANMYLHKIKPSHQKTALVLHEANPGHHHQVSLAFEDESMHLARRMDFQTSYAEGWGLYCEYLGEEMGFYTDPFQYFGRLELEIWRAIRLVVDSGLHAKGWSEAYAIDYMLSKMSVSRAEVETEVRRYCVIPGQALAYKIGEMKIKELRAYATERLGELFDLKKFHAVVIDGGSMPLGALDAVVRKWVQSLEVKKQ</sequence>
<protein>
    <recommendedName>
        <fullName evidence="3">DUF885 domain-containing protein</fullName>
    </recommendedName>
</protein>
<dbReference type="PANTHER" id="PTHR33361">
    <property type="entry name" value="GLR0591 PROTEIN"/>
    <property type="match status" value="1"/>
</dbReference>
<accession>A0AAD5T628</accession>